<sequence>MSQQYVVCALYKFVSLSNYKELRQPLLNTMEQNNVRGTLLLAEEGINGTVAAKREGIDALLSWLDKQPGLDNIVSKESFDDECPFYRTKVKLKKEIVTMGVQGIDPKEVVGTYVKPKDWNALISDPDVVLVDTRNDYEIEIGTFENAVDPKTKTFREFPEWAEKNLDPSKNKKVAMFCTGGIRCEKSTAYMKEQGFEEVYHLEGGILKYLEEVPKEETMWKGECFVFDNRVAVDHDLNKGSYDQCHACRMPITEDEKQLDAYQEGLSCHHCIDTVSDEQRERFAERQKQIELAKARGEGHIGNEAQETIAKRKAEKAARKKAQSQNA</sequence>
<dbReference type="InterPro" id="IPR020936">
    <property type="entry name" value="TrhO"/>
</dbReference>
<dbReference type="Gene3D" id="3.30.70.100">
    <property type="match status" value="1"/>
</dbReference>
<comment type="similarity">
    <text evidence="1">Belongs to the TrhO family.</text>
</comment>
<dbReference type="Pfam" id="PF17773">
    <property type="entry name" value="UPF0176_N"/>
    <property type="match status" value="1"/>
</dbReference>
<keyword evidence="1" id="KW-0560">Oxidoreductase</keyword>
<accession>A0A0A7EHM3</accession>
<dbReference type="PANTHER" id="PTHR43268">
    <property type="entry name" value="THIOSULFATE SULFURTRANSFERASE/RHODANESE-LIKE DOMAIN-CONTAINING PROTEIN 2"/>
    <property type="match status" value="1"/>
</dbReference>
<dbReference type="STRING" id="1348114.OM33_10670"/>
<dbReference type="eggNOG" id="COG1054">
    <property type="taxonomic scope" value="Bacteria"/>
</dbReference>
<dbReference type="PROSITE" id="PS50206">
    <property type="entry name" value="RHODANESE_3"/>
    <property type="match status" value="1"/>
</dbReference>
<keyword evidence="5" id="KW-1185">Reference proteome</keyword>
<dbReference type="KEGG" id="pseo:OM33_10670"/>
<dbReference type="OrthoDB" id="9778326at2"/>
<dbReference type="InterPro" id="IPR036873">
    <property type="entry name" value="Rhodanese-like_dom_sf"/>
</dbReference>
<dbReference type="GO" id="GO:0016705">
    <property type="term" value="F:oxidoreductase activity, acting on paired donors, with incorporation or reduction of molecular oxygen"/>
    <property type="evidence" value="ECO:0007669"/>
    <property type="project" value="UniProtKB-UniRule"/>
</dbReference>
<dbReference type="SUPFAM" id="SSF52821">
    <property type="entry name" value="Rhodanese/Cell cycle control phosphatase"/>
    <property type="match status" value="1"/>
</dbReference>
<evidence type="ECO:0000256" key="2">
    <source>
        <dbReference type="SAM" id="MobiDB-lite"/>
    </source>
</evidence>
<proteinExistence type="inferred from homology"/>
<comment type="catalytic activity">
    <reaction evidence="1">
        <text>uridine(34) in tRNA + AH2 + O2 = 5-hydroxyuridine(34) in tRNA + A + H2O</text>
        <dbReference type="Rhea" id="RHEA:64224"/>
        <dbReference type="Rhea" id="RHEA-COMP:11727"/>
        <dbReference type="Rhea" id="RHEA-COMP:13381"/>
        <dbReference type="ChEBI" id="CHEBI:13193"/>
        <dbReference type="ChEBI" id="CHEBI:15377"/>
        <dbReference type="ChEBI" id="CHEBI:15379"/>
        <dbReference type="ChEBI" id="CHEBI:17499"/>
        <dbReference type="ChEBI" id="CHEBI:65315"/>
        <dbReference type="ChEBI" id="CHEBI:136877"/>
    </reaction>
</comment>
<evidence type="ECO:0000313" key="5">
    <source>
        <dbReference type="Proteomes" id="UP000030341"/>
    </source>
</evidence>
<dbReference type="Gene3D" id="3.40.250.10">
    <property type="entry name" value="Rhodanese-like domain"/>
    <property type="match status" value="1"/>
</dbReference>
<dbReference type="EMBL" id="CP009888">
    <property type="protein sequence ID" value="AIY65566.1"/>
    <property type="molecule type" value="Genomic_DNA"/>
</dbReference>
<feature type="compositionally biased region" description="Basic residues" evidence="2">
    <location>
        <begin position="318"/>
        <end position="327"/>
    </location>
</feature>
<evidence type="ECO:0000256" key="1">
    <source>
        <dbReference type="HAMAP-Rule" id="MF_00469"/>
    </source>
</evidence>
<dbReference type="Proteomes" id="UP000030341">
    <property type="component" value="Chromosome 1"/>
</dbReference>
<dbReference type="CDD" id="cd01518">
    <property type="entry name" value="RHOD_YceA"/>
    <property type="match status" value="1"/>
</dbReference>
<dbReference type="SMART" id="SM00450">
    <property type="entry name" value="RHOD"/>
    <property type="match status" value="1"/>
</dbReference>
<organism evidence="4 5">
    <name type="scientific">Pseudoalteromonas piratica</name>
    <dbReference type="NCBI Taxonomy" id="1348114"/>
    <lineage>
        <taxon>Bacteria</taxon>
        <taxon>Pseudomonadati</taxon>
        <taxon>Pseudomonadota</taxon>
        <taxon>Gammaproteobacteria</taxon>
        <taxon>Alteromonadales</taxon>
        <taxon>Pseudoalteromonadaceae</taxon>
        <taxon>Pseudoalteromonas</taxon>
    </lineage>
</organism>
<dbReference type="Pfam" id="PF00581">
    <property type="entry name" value="Rhodanese"/>
    <property type="match status" value="1"/>
</dbReference>
<dbReference type="NCBIfam" id="NF001136">
    <property type="entry name" value="PRK00142.1-4"/>
    <property type="match status" value="1"/>
</dbReference>
<dbReference type="AlphaFoldDB" id="A0A0A7EHM3"/>
<feature type="domain" description="Rhodanese" evidence="3">
    <location>
        <begin position="124"/>
        <end position="218"/>
    </location>
</feature>
<dbReference type="HOGENOM" id="CLU_038878_0_0_6"/>
<dbReference type="RefSeq" id="WP_038641564.1">
    <property type="nucleotide sequence ID" value="NZ_CP009888.1"/>
</dbReference>
<name>A0A0A7EHM3_9GAMM</name>
<dbReference type="GO" id="GO:0006400">
    <property type="term" value="P:tRNA modification"/>
    <property type="evidence" value="ECO:0007669"/>
    <property type="project" value="UniProtKB-UniRule"/>
</dbReference>
<evidence type="ECO:0000313" key="4">
    <source>
        <dbReference type="EMBL" id="AIY65566.1"/>
    </source>
</evidence>
<feature type="region of interest" description="Disordered" evidence="2">
    <location>
        <begin position="295"/>
        <end position="327"/>
    </location>
</feature>
<dbReference type="InterPro" id="IPR001763">
    <property type="entry name" value="Rhodanese-like_dom"/>
</dbReference>
<gene>
    <name evidence="1" type="primary">trhO</name>
    <name evidence="4" type="ORF">OM33_10670</name>
</gene>
<comment type="function">
    <text evidence="1">Catalyzes oxygen-dependent 5-hydroxyuridine (ho5U) modification at position 34 in tRNAs.</text>
</comment>
<keyword evidence="1" id="KW-0819">tRNA processing</keyword>
<evidence type="ECO:0000259" key="3">
    <source>
        <dbReference type="PROSITE" id="PS50206"/>
    </source>
</evidence>
<dbReference type="InterPro" id="IPR040503">
    <property type="entry name" value="TRHO_N"/>
</dbReference>
<reference evidence="4 5" key="1">
    <citation type="submission" date="2014-11" db="EMBL/GenBank/DDBJ databases">
        <title>Complete Genome Sequence of Pseudoalteromonas sp. Strain OCN003 Isolated from Kaneohe Bay, Oahu, Hawaii.</title>
        <authorList>
            <person name="Beurmann S."/>
            <person name="Videau P."/>
            <person name="Ushijima B."/>
            <person name="Smith A.M."/>
            <person name="Aeby G.S."/>
            <person name="Callahan S.M."/>
            <person name="Belcaid M."/>
        </authorList>
    </citation>
    <scope>NUCLEOTIDE SEQUENCE [LARGE SCALE GENOMIC DNA]</scope>
    <source>
        <strain evidence="4 5">OCN003</strain>
    </source>
</reference>
<dbReference type="PANTHER" id="PTHR43268:SF3">
    <property type="entry name" value="RHODANESE-LIKE DOMAIN-CONTAINING PROTEIN 7-RELATED"/>
    <property type="match status" value="1"/>
</dbReference>
<dbReference type="HAMAP" id="MF_00469">
    <property type="entry name" value="TrhO"/>
    <property type="match status" value="1"/>
</dbReference>
<protein>
    <recommendedName>
        <fullName evidence="1">tRNA uridine(34) hydroxylase</fullName>
        <ecNumber evidence="1">1.14.-.-</ecNumber>
    </recommendedName>
    <alternativeName>
        <fullName evidence="1">tRNA hydroxylation protein O</fullName>
    </alternativeName>
</protein>
<dbReference type="EC" id="1.14.-.-" evidence="1"/>